<dbReference type="SUPFAM" id="SSF51717">
    <property type="entry name" value="Dihydropteroate synthetase-like"/>
    <property type="match status" value="1"/>
</dbReference>
<comment type="caution">
    <text evidence="10">The sequence shown here is derived from an EMBL/GenBank/DDBJ whole genome shotgun (WGS) entry which is preliminary data.</text>
</comment>
<dbReference type="InterPro" id="IPR000489">
    <property type="entry name" value="Pterin-binding_dom"/>
</dbReference>
<keyword evidence="8" id="KW-0289">Folate biosynthesis</keyword>
<dbReference type="AlphaFoldDB" id="A0A4V3GM16"/>
<comment type="pathway">
    <text evidence="3">Cofactor biosynthesis; tetrahydrofolate biosynthesis; 7,8-dihydrofolate from 2-amino-4-hydroxy-6-hydroxymethyl-7,8-dihydropteridine diphosphate and 4-aminobenzoate: step 1/2.</text>
</comment>
<dbReference type="GO" id="GO:0046656">
    <property type="term" value="P:folic acid biosynthetic process"/>
    <property type="evidence" value="ECO:0007669"/>
    <property type="project" value="UniProtKB-KW"/>
</dbReference>
<evidence type="ECO:0000256" key="1">
    <source>
        <dbReference type="ARBA" id="ARBA00000012"/>
    </source>
</evidence>
<dbReference type="OrthoDB" id="9811744at2"/>
<dbReference type="PANTHER" id="PTHR20941:SF1">
    <property type="entry name" value="FOLIC ACID SYNTHESIS PROTEIN FOL1"/>
    <property type="match status" value="1"/>
</dbReference>
<protein>
    <recommendedName>
        <fullName evidence="4">dihydropteroate synthase</fullName>
        <ecNumber evidence="4">2.5.1.15</ecNumber>
    </recommendedName>
</protein>
<evidence type="ECO:0000256" key="6">
    <source>
        <dbReference type="ARBA" id="ARBA00022723"/>
    </source>
</evidence>
<dbReference type="GO" id="GO:0046654">
    <property type="term" value="P:tetrahydrofolate biosynthetic process"/>
    <property type="evidence" value="ECO:0007669"/>
    <property type="project" value="TreeGrafter"/>
</dbReference>
<dbReference type="InterPro" id="IPR006390">
    <property type="entry name" value="DHP_synth_dom"/>
</dbReference>
<keyword evidence="5" id="KW-0808">Transferase</keyword>
<evidence type="ECO:0000256" key="2">
    <source>
        <dbReference type="ARBA" id="ARBA00001946"/>
    </source>
</evidence>
<evidence type="ECO:0000259" key="9">
    <source>
        <dbReference type="PROSITE" id="PS50972"/>
    </source>
</evidence>
<dbReference type="Proteomes" id="UP000294498">
    <property type="component" value="Unassembled WGS sequence"/>
</dbReference>
<keyword evidence="7" id="KW-0460">Magnesium</keyword>
<dbReference type="Pfam" id="PF00809">
    <property type="entry name" value="Pterin_bind"/>
    <property type="match status" value="1"/>
</dbReference>
<evidence type="ECO:0000256" key="5">
    <source>
        <dbReference type="ARBA" id="ARBA00022679"/>
    </source>
</evidence>
<evidence type="ECO:0000313" key="11">
    <source>
        <dbReference type="Proteomes" id="UP000294498"/>
    </source>
</evidence>
<reference evidence="10 11" key="1">
    <citation type="submission" date="2019-03" db="EMBL/GenBank/DDBJ databases">
        <title>Genomic Encyclopedia of Type Strains, Phase IV (KMG-IV): sequencing the most valuable type-strain genomes for metagenomic binning, comparative biology and taxonomic classification.</title>
        <authorList>
            <person name="Goeker M."/>
        </authorList>
    </citation>
    <scope>NUCLEOTIDE SEQUENCE [LARGE SCALE GENOMIC DNA]</scope>
    <source>
        <strain evidence="10 11">DSM 100059</strain>
    </source>
</reference>
<dbReference type="InterPro" id="IPR011005">
    <property type="entry name" value="Dihydropteroate_synth-like_sf"/>
</dbReference>
<comment type="catalytic activity">
    <reaction evidence="1">
        <text>(7,8-dihydropterin-6-yl)methyl diphosphate + 4-aminobenzoate = 7,8-dihydropteroate + diphosphate</text>
        <dbReference type="Rhea" id="RHEA:19949"/>
        <dbReference type="ChEBI" id="CHEBI:17836"/>
        <dbReference type="ChEBI" id="CHEBI:17839"/>
        <dbReference type="ChEBI" id="CHEBI:33019"/>
        <dbReference type="ChEBI" id="CHEBI:72950"/>
        <dbReference type="EC" id="2.5.1.15"/>
    </reaction>
</comment>
<evidence type="ECO:0000313" key="10">
    <source>
        <dbReference type="EMBL" id="TDX01693.1"/>
    </source>
</evidence>
<evidence type="ECO:0000256" key="4">
    <source>
        <dbReference type="ARBA" id="ARBA00012458"/>
    </source>
</evidence>
<sequence>MTSKSNGYTLDCKGQLIPLDRPRLMGILNATEDSFFADSRVGVAGAGSGLSGSASGGGGFPAAGGVSSAVDRAGRMLEEGADFLDVGGQSTRPGARALDAAEETDRVLPVIEAIRKHYPHALVSIDTYHSGVARAAVEAGAVIVNDISAGHLDPLMLETVAALRVPYIAMHMRGTPQTMQEAPHYEDITGDVLTYLAEAVHRAQQAGIHDVVADPGFGFGKTIAHNYTLLRGLDKLAILDRPLLIGLSRKSMIYKTLGTTAEHALNGTTALHMAALLKGAHILRVHDVAPAREVVRLWQALHA</sequence>
<dbReference type="NCBIfam" id="TIGR01496">
    <property type="entry name" value="DHPS"/>
    <property type="match status" value="1"/>
</dbReference>
<organism evidence="10 11">
    <name type="scientific">Dinghuibacter silviterrae</name>
    <dbReference type="NCBI Taxonomy" id="1539049"/>
    <lineage>
        <taxon>Bacteria</taxon>
        <taxon>Pseudomonadati</taxon>
        <taxon>Bacteroidota</taxon>
        <taxon>Chitinophagia</taxon>
        <taxon>Chitinophagales</taxon>
        <taxon>Chitinophagaceae</taxon>
        <taxon>Dinghuibacter</taxon>
    </lineage>
</organism>
<proteinExistence type="predicted"/>
<dbReference type="EC" id="2.5.1.15" evidence="4"/>
<dbReference type="CDD" id="cd00739">
    <property type="entry name" value="DHPS"/>
    <property type="match status" value="1"/>
</dbReference>
<dbReference type="RefSeq" id="WP_133994334.1">
    <property type="nucleotide sequence ID" value="NZ_SODV01000001.1"/>
</dbReference>
<dbReference type="PROSITE" id="PS50972">
    <property type="entry name" value="PTERIN_BINDING"/>
    <property type="match status" value="1"/>
</dbReference>
<evidence type="ECO:0000256" key="3">
    <source>
        <dbReference type="ARBA" id="ARBA00004763"/>
    </source>
</evidence>
<dbReference type="GO" id="GO:0046872">
    <property type="term" value="F:metal ion binding"/>
    <property type="evidence" value="ECO:0007669"/>
    <property type="project" value="UniProtKB-KW"/>
</dbReference>
<dbReference type="GO" id="GO:0005829">
    <property type="term" value="C:cytosol"/>
    <property type="evidence" value="ECO:0007669"/>
    <property type="project" value="TreeGrafter"/>
</dbReference>
<evidence type="ECO:0000256" key="7">
    <source>
        <dbReference type="ARBA" id="ARBA00022842"/>
    </source>
</evidence>
<name>A0A4V3GM16_9BACT</name>
<dbReference type="InterPro" id="IPR045031">
    <property type="entry name" value="DHP_synth-like"/>
</dbReference>
<dbReference type="Gene3D" id="3.20.20.20">
    <property type="entry name" value="Dihydropteroate synthase-like"/>
    <property type="match status" value="1"/>
</dbReference>
<dbReference type="GO" id="GO:0004156">
    <property type="term" value="F:dihydropteroate synthase activity"/>
    <property type="evidence" value="ECO:0007669"/>
    <property type="project" value="UniProtKB-EC"/>
</dbReference>
<comment type="cofactor">
    <cofactor evidence="2">
        <name>Mg(2+)</name>
        <dbReference type="ChEBI" id="CHEBI:18420"/>
    </cofactor>
</comment>
<accession>A0A4V3GM16</accession>
<keyword evidence="6" id="KW-0479">Metal-binding</keyword>
<keyword evidence="11" id="KW-1185">Reference proteome</keyword>
<evidence type="ECO:0000256" key="8">
    <source>
        <dbReference type="ARBA" id="ARBA00022909"/>
    </source>
</evidence>
<dbReference type="EMBL" id="SODV01000001">
    <property type="protein sequence ID" value="TDX01693.1"/>
    <property type="molecule type" value="Genomic_DNA"/>
</dbReference>
<gene>
    <name evidence="10" type="ORF">EDB95_2735</name>
</gene>
<feature type="domain" description="Pterin-binding" evidence="9">
    <location>
        <begin position="22"/>
        <end position="296"/>
    </location>
</feature>
<dbReference type="PANTHER" id="PTHR20941">
    <property type="entry name" value="FOLATE SYNTHESIS PROTEINS"/>
    <property type="match status" value="1"/>
</dbReference>